<evidence type="ECO:0000313" key="6">
    <source>
        <dbReference type="EMBL" id="PDQ36101.1"/>
    </source>
</evidence>
<dbReference type="GO" id="GO:0008146">
    <property type="term" value="F:sulfotransferase activity"/>
    <property type="evidence" value="ECO:0007669"/>
    <property type="project" value="TreeGrafter"/>
</dbReference>
<dbReference type="CDD" id="cd00757">
    <property type="entry name" value="ThiF_MoeB_HesA_family"/>
    <property type="match status" value="1"/>
</dbReference>
<dbReference type="SUPFAM" id="SSF69572">
    <property type="entry name" value="Activating enzymes of the ubiquitin-like proteins"/>
    <property type="match status" value="1"/>
</dbReference>
<dbReference type="CDD" id="cd00158">
    <property type="entry name" value="RHOD"/>
    <property type="match status" value="1"/>
</dbReference>
<dbReference type="Gene3D" id="3.40.50.720">
    <property type="entry name" value="NAD(P)-binding Rossmann-like Domain"/>
    <property type="match status" value="1"/>
</dbReference>
<dbReference type="Pfam" id="PF00581">
    <property type="entry name" value="Rhodanese"/>
    <property type="match status" value="1"/>
</dbReference>
<dbReference type="InterPro" id="IPR045886">
    <property type="entry name" value="ThiF/MoeB/HesA"/>
</dbReference>
<evidence type="ECO:0000259" key="5">
    <source>
        <dbReference type="PROSITE" id="PS50206"/>
    </source>
</evidence>
<comment type="caution">
    <text evidence="6">The sequence shown here is derived from an EMBL/GenBank/DDBJ whole genome shotgun (WGS) entry which is preliminary data.</text>
</comment>
<feature type="domain" description="Rhodanese" evidence="5">
    <location>
        <begin position="289"/>
        <end position="379"/>
    </location>
</feature>
<dbReference type="EMBL" id="NAEP01000023">
    <property type="protein sequence ID" value="PDQ36101.1"/>
    <property type="molecule type" value="Genomic_DNA"/>
</dbReference>
<evidence type="ECO:0000256" key="3">
    <source>
        <dbReference type="ARBA" id="ARBA00022840"/>
    </source>
</evidence>
<reference evidence="7" key="1">
    <citation type="submission" date="2017-03" db="EMBL/GenBank/DDBJ databases">
        <authorList>
            <person name="Lund M.B."/>
        </authorList>
    </citation>
    <scope>NUCLEOTIDE SEQUENCE [LARGE SCALE GENOMIC DNA]</scope>
</reference>
<evidence type="ECO:0000256" key="1">
    <source>
        <dbReference type="ARBA" id="ARBA00022679"/>
    </source>
</evidence>
<proteinExistence type="predicted"/>
<dbReference type="GO" id="GO:0004792">
    <property type="term" value="F:thiosulfate-cyanide sulfurtransferase activity"/>
    <property type="evidence" value="ECO:0007669"/>
    <property type="project" value="TreeGrafter"/>
</dbReference>
<dbReference type="PANTHER" id="PTHR10953:SF102">
    <property type="entry name" value="ADENYLYLTRANSFERASE AND SULFURTRANSFERASE MOCS3"/>
    <property type="match status" value="1"/>
</dbReference>
<name>A0A2A6FU14_9MICO</name>
<dbReference type="InterPro" id="IPR001763">
    <property type="entry name" value="Rhodanese-like_dom"/>
</dbReference>
<evidence type="ECO:0000313" key="7">
    <source>
        <dbReference type="Proteomes" id="UP000219994"/>
    </source>
</evidence>
<evidence type="ECO:0000256" key="4">
    <source>
        <dbReference type="SAM" id="MobiDB-lite"/>
    </source>
</evidence>
<dbReference type="AlphaFoldDB" id="A0A2A6FU14"/>
<organism evidence="6 7">
    <name type="scientific">Candidatus Lumbricidiphila eiseniae</name>
    <dbReference type="NCBI Taxonomy" id="1969409"/>
    <lineage>
        <taxon>Bacteria</taxon>
        <taxon>Bacillati</taxon>
        <taxon>Actinomycetota</taxon>
        <taxon>Actinomycetes</taxon>
        <taxon>Micrococcales</taxon>
        <taxon>Microbacteriaceae</taxon>
        <taxon>Candidatus Lumbricidiphila</taxon>
    </lineage>
</organism>
<gene>
    <name evidence="6" type="ORF">B5766_02905</name>
</gene>
<dbReference type="GO" id="GO:0005524">
    <property type="term" value="F:ATP binding"/>
    <property type="evidence" value="ECO:0007669"/>
    <property type="project" value="UniProtKB-KW"/>
</dbReference>
<dbReference type="Proteomes" id="UP000219994">
    <property type="component" value="Unassembled WGS sequence"/>
</dbReference>
<accession>A0A2A6FU14</accession>
<dbReference type="SMART" id="SM00450">
    <property type="entry name" value="RHOD"/>
    <property type="match status" value="1"/>
</dbReference>
<keyword evidence="2" id="KW-0547">Nucleotide-binding</keyword>
<dbReference type="InterPro" id="IPR000594">
    <property type="entry name" value="ThiF_NAD_FAD-bd"/>
</dbReference>
<dbReference type="Pfam" id="PF00899">
    <property type="entry name" value="ThiF"/>
    <property type="match status" value="1"/>
</dbReference>
<dbReference type="InterPro" id="IPR035985">
    <property type="entry name" value="Ubiquitin-activating_enz"/>
</dbReference>
<dbReference type="GO" id="GO:0016779">
    <property type="term" value="F:nucleotidyltransferase activity"/>
    <property type="evidence" value="ECO:0007669"/>
    <property type="project" value="TreeGrafter"/>
</dbReference>
<keyword evidence="1" id="KW-0808">Transferase</keyword>
<dbReference type="GO" id="GO:0005829">
    <property type="term" value="C:cytosol"/>
    <property type="evidence" value="ECO:0007669"/>
    <property type="project" value="TreeGrafter"/>
</dbReference>
<feature type="region of interest" description="Disordered" evidence="4">
    <location>
        <begin position="381"/>
        <end position="402"/>
    </location>
</feature>
<keyword evidence="3" id="KW-0067">ATP-binding</keyword>
<dbReference type="PROSITE" id="PS50206">
    <property type="entry name" value="RHODANESE_3"/>
    <property type="match status" value="1"/>
</dbReference>
<dbReference type="GO" id="GO:0008641">
    <property type="term" value="F:ubiquitin-like modifier activating enzyme activity"/>
    <property type="evidence" value="ECO:0007669"/>
    <property type="project" value="InterPro"/>
</dbReference>
<dbReference type="InterPro" id="IPR036873">
    <property type="entry name" value="Rhodanese-like_dom_sf"/>
</dbReference>
<protein>
    <recommendedName>
        <fullName evidence="5">Rhodanese domain-containing protein</fullName>
    </recommendedName>
</protein>
<sequence length="402" mass="42857">MGDEVLNFGRYERQMILPNVGRAGQEKLARAHVLVVGAGGLGSPIALYLAAAGVGVIGLVDDDRVELSNLQRQVLYSEADIGFSKVDVAARRLRSLNSDISVVEHRTRITPENALALLANYDVIVDGTDNYGTRYLLSDACALVGKPHVWGSVFQFEGQVCVWWPAVIGPCYRCVFPSAASAQVPSCTEAGVVGAVCGAIGTTQASAAIALILGAGHTYVGRLRIFDALSGEWASMAPVKREDCPTCGTRTMRVLEDSPDYIGAACDISLTSTLEALSPAELDALLNDPPAGFRLVDVRETVEHDEAAILGDELIPLGLFLLGEASALLNPADDVVLYCHSGIRSMQAAQALPLGTVGRLRYLDGGFLGWAKERRCQADGEHRAISMSSERESKPSRRASES</sequence>
<dbReference type="FunFam" id="3.40.50.720:FF:000033">
    <property type="entry name" value="Adenylyltransferase and sulfurtransferase MOCS3"/>
    <property type="match status" value="1"/>
</dbReference>
<dbReference type="Gene3D" id="3.40.250.10">
    <property type="entry name" value="Rhodanese-like domain"/>
    <property type="match status" value="1"/>
</dbReference>
<dbReference type="PANTHER" id="PTHR10953">
    <property type="entry name" value="UBIQUITIN-ACTIVATING ENZYME E1"/>
    <property type="match status" value="1"/>
</dbReference>
<evidence type="ECO:0000256" key="2">
    <source>
        <dbReference type="ARBA" id="ARBA00022741"/>
    </source>
</evidence>